<organism evidence="16 17">
    <name type="scientific">Streptomyces lannensis</name>
    <dbReference type="NCBI Taxonomy" id="766498"/>
    <lineage>
        <taxon>Bacteria</taxon>
        <taxon>Bacillati</taxon>
        <taxon>Actinomycetota</taxon>
        <taxon>Actinomycetes</taxon>
        <taxon>Kitasatosporales</taxon>
        <taxon>Streptomycetaceae</taxon>
        <taxon>Streptomyces</taxon>
    </lineage>
</organism>
<dbReference type="InterPro" id="IPR032678">
    <property type="entry name" value="tRNA-synt_1_cat_dom"/>
</dbReference>
<comment type="subcellular location">
    <subcellularLocation>
        <location evidence="2 14">Cytoplasm</location>
    </subcellularLocation>
</comment>
<dbReference type="EMBL" id="BAAAZA010000074">
    <property type="protein sequence ID" value="GAA3908245.1"/>
    <property type="molecule type" value="Genomic_DNA"/>
</dbReference>
<comment type="similarity">
    <text evidence="3 14">Belongs to the class-I aminoacyl-tRNA synthetase family.</text>
</comment>
<comment type="catalytic activity">
    <reaction evidence="13 14">
        <text>tRNA(Cys) + L-cysteine + ATP = L-cysteinyl-tRNA(Cys) + AMP + diphosphate</text>
        <dbReference type="Rhea" id="RHEA:17773"/>
        <dbReference type="Rhea" id="RHEA-COMP:9661"/>
        <dbReference type="Rhea" id="RHEA-COMP:9679"/>
        <dbReference type="ChEBI" id="CHEBI:30616"/>
        <dbReference type="ChEBI" id="CHEBI:33019"/>
        <dbReference type="ChEBI" id="CHEBI:35235"/>
        <dbReference type="ChEBI" id="CHEBI:78442"/>
        <dbReference type="ChEBI" id="CHEBI:78517"/>
        <dbReference type="ChEBI" id="CHEBI:456215"/>
        <dbReference type="EC" id="6.1.1.16"/>
    </reaction>
</comment>
<dbReference type="SUPFAM" id="SSF47323">
    <property type="entry name" value="Anticodon-binding domain of a subclass of class I aminoacyl-tRNA synthetases"/>
    <property type="match status" value="1"/>
</dbReference>
<dbReference type="InterPro" id="IPR009080">
    <property type="entry name" value="tRNAsynth_Ia_anticodon-bd"/>
</dbReference>
<keyword evidence="8 14" id="KW-0547">Nucleotide-binding</keyword>
<feature type="binding site" evidence="14">
    <location>
        <position position="271"/>
    </location>
    <ligand>
        <name>ATP</name>
        <dbReference type="ChEBI" id="CHEBI:30616"/>
    </ligand>
</feature>
<dbReference type="InterPro" id="IPR014729">
    <property type="entry name" value="Rossmann-like_a/b/a_fold"/>
</dbReference>
<dbReference type="PANTHER" id="PTHR10890">
    <property type="entry name" value="CYSTEINYL-TRNA SYNTHETASE"/>
    <property type="match status" value="1"/>
</dbReference>
<dbReference type="Gene3D" id="3.40.50.620">
    <property type="entry name" value="HUPs"/>
    <property type="match status" value="1"/>
</dbReference>
<evidence type="ECO:0000256" key="8">
    <source>
        <dbReference type="ARBA" id="ARBA00022741"/>
    </source>
</evidence>
<dbReference type="InterPro" id="IPR015803">
    <property type="entry name" value="Cys-tRNA-ligase"/>
</dbReference>
<dbReference type="EC" id="6.1.1.16" evidence="14"/>
<feature type="short sequence motif" description="'HIGH' region" evidence="14">
    <location>
        <begin position="31"/>
        <end position="41"/>
    </location>
</feature>
<keyword evidence="7" id="KW-0479">Metal-binding</keyword>
<dbReference type="NCBIfam" id="TIGR00435">
    <property type="entry name" value="cysS"/>
    <property type="match status" value="1"/>
</dbReference>
<feature type="short sequence motif" description="'KMSKS' region" evidence="14">
    <location>
        <begin position="268"/>
        <end position="272"/>
    </location>
</feature>
<dbReference type="InterPro" id="IPR056411">
    <property type="entry name" value="CysS_C"/>
</dbReference>
<dbReference type="Gene3D" id="1.20.120.1910">
    <property type="entry name" value="Cysteine-tRNA ligase, C-terminal anti-codon recognition domain"/>
    <property type="match status" value="1"/>
</dbReference>
<keyword evidence="5 14" id="KW-0963">Cytoplasm</keyword>
<feature type="domain" description="Cysteinyl-tRNA synthetase class Ia DALR" evidence="15">
    <location>
        <begin position="348"/>
        <end position="409"/>
    </location>
</feature>
<dbReference type="SUPFAM" id="SSF52374">
    <property type="entry name" value="Nucleotidylyl transferase"/>
    <property type="match status" value="1"/>
</dbReference>
<dbReference type="Pfam" id="PF09190">
    <property type="entry name" value="DALR_2"/>
    <property type="match status" value="1"/>
</dbReference>
<evidence type="ECO:0000256" key="3">
    <source>
        <dbReference type="ARBA" id="ARBA00005594"/>
    </source>
</evidence>
<evidence type="ECO:0000256" key="10">
    <source>
        <dbReference type="ARBA" id="ARBA00022840"/>
    </source>
</evidence>
<name>A0ABP7LVI0_9ACTN</name>
<evidence type="ECO:0000256" key="11">
    <source>
        <dbReference type="ARBA" id="ARBA00022917"/>
    </source>
</evidence>
<keyword evidence="6 14" id="KW-0436">Ligase</keyword>
<keyword evidence="11 14" id="KW-0648">Protein biosynthesis</keyword>
<evidence type="ECO:0000259" key="15">
    <source>
        <dbReference type="SMART" id="SM00840"/>
    </source>
</evidence>
<comment type="caution">
    <text evidence="14">Lacks conserved residue(s) required for the propagation of feature annotation.</text>
</comment>
<keyword evidence="12 14" id="KW-0030">Aminoacyl-tRNA synthetase</keyword>
<evidence type="ECO:0000256" key="6">
    <source>
        <dbReference type="ARBA" id="ARBA00022598"/>
    </source>
</evidence>
<dbReference type="Proteomes" id="UP001501563">
    <property type="component" value="Unassembled WGS sequence"/>
</dbReference>
<keyword evidence="9" id="KW-0862">Zinc</keyword>
<gene>
    <name evidence="16" type="primary">cysS_2</name>
    <name evidence="14" type="synonym">cysS</name>
    <name evidence="16" type="ORF">GCM10022207_92230</name>
</gene>
<dbReference type="PANTHER" id="PTHR10890:SF3">
    <property type="entry name" value="CYSTEINE--TRNA LIGASE, CYTOPLASMIC"/>
    <property type="match status" value="1"/>
</dbReference>
<evidence type="ECO:0000313" key="16">
    <source>
        <dbReference type="EMBL" id="GAA3908245.1"/>
    </source>
</evidence>
<evidence type="ECO:0000256" key="4">
    <source>
        <dbReference type="ARBA" id="ARBA00011245"/>
    </source>
</evidence>
<protein>
    <recommendedName>
        <fullName evidence="14">Cysteine--tRNA ligase</fullName>
        <ecNumber evidence="14">6.1.1.16</ecNumber>
    </recommendedName>
    <alternativeName>
        <fullName evidence="14">Cysteinyl-tRNA synthetase</fullName>
        <shortName evidence="14">CysRS</shortName>
    </alternativeName>
</protein>
<evidence type="ECO:0000313" key="17">
    <source>
        <dbReference type="Proteomes" id="UP001501563"/>
    </source>
</evidence>
<dbReference type="Pfam" id="PF23493">
    <property type="entry name" value="CysS_C"/>
    <property type="match status" value="1"/>
</dbReference>
<comment type="caution">
    <text evidence="16">The sequence shown here is derived from an EMBL/GenBank/DDBJ whole genome shotgun (WGS) entry which is preliminary data.</text>
</comment>
<comment type="cofactor">
    <cofactor evidence="1">
        <name>Zn(2+)</name>
        <dbReference type="ChEBI" id="CHEBI:29105"/>
    </cofactor>
</comment>
<evidence type="ECO:0000256" key="9">
    <source>
        <dbReference type="ARBA" id="ARBA00022833"/>
    </source>
</evidence>
<sequence length="456" mass="51364">MAIKIYNTLARQKEAFAPMSDGAVKMFVCGPTVYGPSHVGHAKTYTQFDFIARYFRRAGYSVTYVQNITDIDDKIIRRAGEIGVEPHELAAEFEARHLADMAALHNDNVDRYARAHDHIDGIVAQVQELIRRGHAYEVHGSWYFDLATFPAYGKLSRRRAAQGDASVSRIDEDAGKRNPGDFALWKARKPGEPFWTTALGQGRPGWHIEDTAITEALFGPQHDVHGGAEDLMFPHHEAEIAQMEAGSGKSPLARYWMHTGLLRAGGAKMSKSTGNTQSIQQALRDNSYRTLRYAFLSQHYRSPMELSEAALSNARGARMRVENFYRAVDPCRRDSKISVTLAEEAKNRIYNRLDDDFDTPGALAALFGFIRDQNRSKEVPGPAAQELIEGVEELFDTFALVDKPRGNEAEIGRLLERRQQLRQEQRYAEADALRDVLRELGVVVEDGPQATRWRRT</sequence>
<evidence type="ECO:0000256" key="7">
    <source>
        <dbReference type="ARBA" id="ARBA00022723"/>
    </source>
</evidence>
<evidence type="ECO:0000256" key="13">
    <source>
        <dbReference type="ARBA" id="ARBA00047398"/>
    </source>
</evidence>
<dbReference type="Pfam" id="PF01406">
    <property type="entry name" value="tRNA-synt_1e"/>
    <property type="match status" value="1"/>
</dbReference>
<dbReference type="PRINTS" id="PR00983">
    <property type="entry name" value="TRNASYNTHCYS"/>
</dbReference>
<evidence type="ECO:0000256" key="14">
    <source>
        <dbReference type="HAMAP-Rule" id="MF_00041"/>
    </source>
</evidence>
<dbReference type="InterPro" id="IPR024909">
    <property type="entry name" value="Cys-tRNA/MSH_ligase"/>
</dbReference>
<evidence type="ECO:0000256" key="5">
    <source>
        <dbReference type="ARBA" id="ARBA00022490"/>
    </source>
</evidence>
<comment type="subunit">
    <text evidence="4 14">Monomer.</text>
</comment>
<keyword evidence="17" id="KW-1185">Reference proteome</keyword>
<accession>A0ABP7LVI0</accession>
<dbReference type="InterPro" id="IPR015273">
    <property type="entry name" value="Cys-tRNA-synt_Ia_DALR"/>
</dbReference>
<dbReference type="GO" id="GO:0016874">
    <property type="term" value="F:ligase activity"/>
    <property type="evidence" value="ECO:0007669"/>
    <property type="project" value="UniProtKB-KW"/>
</dbReference>
<dbReference type="CDD" id="cd00672">
    <property type="entry name" value="CysRS_core"/>
    <property type="match status" value="1"/>
</dbReference>
<evidence type="ECO:0000256" key="12">
    <source>
        <dbReference type="ARBA" id="ARBA00023146"/>
    </source>
</evidence>
<keyword evidence="10 14" id="KW-0067">ATP-binding</keyword>
<reference evidence="17" key="1">
    <citation type="journal article" date="2019" name="Int. J. Syst. Evol. Microbiol.">
        <title>The Global Catalogue of Microorganisms (GCM) 10K type strain sequencing project: providing services to taxonomists for standard genome sequencing and annotation.</title>
        <authorList>
            <consortium name="The Broad Institute Genomics Platform"/>
            <consortium name="The Broad Institute Genome Sequencing Center for Infectious Disease"/>
            <person name="Wu L."/>
            <person name="Ma J."/>
        </authorList>
    </citation>
    <scope>NUCLEOTIDE SEQUENCE [LARGE SCALE GENOMIC DNA]</scope>
    <source>
        <strain evidence="17">JCM 16578</strain>
    </source>
</reference>
<evidence type="ECO:0000256" key="2">
    <source>
        <dbReference type="ARBA" id="ARBA00004496"/>
    </source>
</evidence>
<dbReference type="RefSeq" id="WP_345554645.1">
    <property type="nucleotide sequence ID" value="NZ_BAAAZA010000074.1"/>
</dbReference>
<dbReference type="HAMAP" id="MF_00041">
    <property type="entry name" value="Cys_tRNA_synth"/>
    <property type="match status" value="1"/>
</dbReference>
<dbReference type="SMART" id="SM00840">
    <property type="entry name" value="DALR_2"/>
    <property type="match status" value="1"/>
</dbReference>
<evidence type="ECO:0000256" key="1">
    <source>
        <dbReference type="ARBA" id="ARBA00001947"/>
    </source>
</evidence>
<proteinExistence type="inferred from homology"/>